<sequence length="134" mass="15377">MSLSRLQTDIATATMEAEYNALSMVMRDILPLRRVFKTVAQGLGLSNETATSLKTTVWENNMGCLKLARLKPGQYTPRSKHYAVKYHWFRSHVSDSTNNISVEYIESEAQKAYILTKGLTLDKFRSIQKLLCRW</sequence>
<evidence type="ECO:0000313" key="2">
    <source>
        <dbReference type="Proteomes" id="UP001295423"/>
    </source>
</evidence>
<keyword evidence="2" id="KW-1185">Reference proteome</keyword>
<name>A0AAD2JPJ1_9STRA</name>
<dbReference type="Proteomes" id="UP001295423">
    <property type="component" value="Unassembled WGS sequence"/>
</dbReference>
<accession>A0AAD2JPJ1</accession>
<dbReference type="CDD" id="cd09272">
    <property type="entry name" value="RNase_HI_RT_Ty1"/>
    <property type="match status" value="1"/>
</dbReference>
<protein>
    <submittedName>
        <fullName evidence="1">Uncharacterized protein</fullName>
    </submittedName>
</protein>
<dbReference type="AlphaFoldDB" id="A0AAD2JPJ1"/>
<reference evidence="1" key="1">
    <citation type="submission" date="2023-08" db="EMBL/GenBank/DDBJ databases">
        <authorList>
            <person name="Audoor S."/>
            <person name="Bilcke G."/>
        </authorList>
    </citation>
    <scope>NUCLEOTIDE SEQUENCE</scope>
</reference>
<proteinExistence type="predicted"/>
<comment type="caution">
    <text evidence="1">The sequence shown here is derived from an EMBL/GenBank/DDBJ whole genome shotgun (WGS) entry which is preliminary data.</text>
</comment>
<evidence type="ECO:0000313" key="1">
    <source>
        <dbReference type="EMBL" id="CAJ1970031.1"/>
    </source>
</evidence>
<dbReference type="EMBL" id="CAKOGP040002448">
    <property type="protein sequence ID" value="CAJ1970031.1"/>
    <property type="molecule type" value="Genomic_DNA"/>
</dbReference>
<organism evidence="1 2">
    <name type="scientific">Cylindrotheca closterium</name>
    <dbReference type="NCBI Taxonomy" id="2856"/>
    <lineage>
        <taxon>Eukaryota</taxon>
        <taxon>Sar</taxon>
        <taxon>Stramenopiles</taxon>
        <taxon>Ochrophyta</taxon>
        <taxon>Bacillariophyta</taxon>
        <taxon>Bacillariophyceae</taxon>
        <taxon>Bacillariophycidae</taxon>
        <taxon>Bacillariales</taxon>
        <taxon>Bacillariaceae</taxon>
        <taxon>Cylindrotheca</taxon>
    </lineage>
</organism>
<gene>
    <name evidence="1" type="ORF">CYCCA115_LOCUS24055</name>
</gene>